<keyword evidence="1" id="KW-0472">Membrane</keyword>
<dbReference type="KEGG" id="vgo:GJW-30_1_01236"/>
<evidence type="ECO:0000313" key="2">
    <source>
        <dbReference type="EMBL" id="BAT58709.1"/>
    </source>
</evidence>
<proteinExistence type="predicted"/>
<name>A0A0S3PRY9_9BRAD</name>
<protein>
    <recommendedName>
        <fullName evidence="4">Transmembrane protein</fullName>
    </recommendedName>
</protein>
<dbReference type="RefSeq" id="WP_096353043.1">
    <property type="nucleotide sequence ID" value="NZ_AP014946.1"/>
</dbReference>
<dbReference type="Proteomes" id="UP000236884">
    <property type="component" value="Chromosome"/>
</dbReference>
<evidence type="ECO:0008006" key="4">
    <source>
        <dbReference type="Google" id="ProtNLM"/>
    </source>
</evidence>
<sequence length="197" mass="22740">MRRLLKPLWIVLAVIFLAEAWLWSHLQPIVAWIVNLVSLPAVRAKVAGWIEKLPPWVTLFVFIIPAVLLFPIKLLGLWMLAKGSWLGAMAVLGLAKVVSMGVTAFIFEVTKPKLLQMAWFAWAYEKVLAGLAWAHRNVDPIKARLKAFAHETFDPIRRRARKLFWLMRGERRGRFLRRLMRIRKRMQTTAPAAPRSV</sequence>
<keyword evidence="1" id="KW-0812">Transmembrane</keyword>
<evidence type="ECO:0000256" key="1">
    <source>
        <dbReference type="SAM" id="Phobius"/>
    </source>
</evidence>
<keyword evidence="1" id="KW-1133">Transmembrane helix</keyword>
<accession>A0A0S3PRY9</accession>
<organism evidence="2 3">
    <name type="scientific">Variibacter gotjawalensis</name>
    <dbReference type="NCBI Taxonomy" id="1333996"/>
    <lineage>
        <taxon>Bacteria</taxon>
        <taxon>Pseudomonadati</taxon>
        <taxon>Pseudomonadota</taxon>
        <taxon>Alphaproteobacteria</taxon>
        <taxon>Hyphomicrobiales</taxon>
        <taxon>Nitrobacteraceae</taxon>
        <taxon>Variibacter</taxon>
    </lineage>
</organism>
<gene>
    <name evidence="2" type="ORF">GJW-30_1_01236</name>
</gene>
<dbReference type="AlphaFoldDB" id="A0A0S3PRY9"/>
<feature type="transmembrane region" description="Helical" evidence="1">
    <location>
        <begin position="57"/>
        <end position="79"/>
    </location>
</feature>
<evidence type="ECO:0000313" key="3">
    <source>
        <dbReference type="Proteomes" id="UP000236884"/>
    </source>
</evidence>
<feature type="transmembrane region" description="Helical" evidence="1">
    <location>
        <begin position="7"/>
        <end position="23"/>
    </location>
</feature>
<reference evidence="2 3" key="1">
    <citation type="submission" date="2015-08" db="EMBL/GenBank/DDBJ databases">
        <title>Investigation of the bacterial diversity of lava forest soil.</title>
        <authorList>
            <person name="Lee J.S."/>
        </authorList>
    </citation>
    <scope>NUCLEOTIDE SEQUENCE [LARGE SCALE GENOMIC DNA]</scope>
    <source>
        <strain evidence="2 3">GJW-30</strain>
    </source>
</reference>
<feature type="transmembrane region" description="Helical" evidence="1">
    <location>
        <begin position="85"/>
        <end position="107"/>
    </location>
</feature>
<dbReference type="OrthoDB" id="7273660at2"/>
<dbReference type="EMBL" id="AP014946">
    <property type="protein sequence ID" value="BAT58709.1"/>
    <property type="molecule type" value="Genomic_DNA"/>
</dbReference>
<keyword evidence="3" id="KW-1185">Reference proteome</keyword>